<comment type="caution">
    <text evidence="1">The sequence shown here is derived from an EMBL/GenBank/DDBJ whole genome shotgun (WGS) entry which is preliminary data.</text>
</comment>
<accession>A0A1B9F9J5</accession>
<reference evidence="1 2" key="1">
    <citation type="submission" date="2016-06" db="EMBL/GenBank/DDBJ databases">
        <title>Respiratory ammonification of nitrate coupled to the oxidation of elemental sulfur in deep-sea autotrophic thermophilic bacteria.</title>
        <authorList>
            <person name="Slobodkina G.B."/>
            <person name="Mardanov A.V."/>
            <person name="Ravin N.V."/>
            <person name="Frolova A.A."/>
            <person name="Viryasiv M.B."/>
            <person name="Chernyh N.A."/>
            <person name="Bonch-Osmolovskaya E.A."/>
            <person name="Slobodkin A.I."/>
        </authorList>
    </citation>
    <scope>NUCLEOTIDE SEQUENCE [LARGE SCALE GENOMIC DNA]</scope>
    <source>
        <strain evidence="1 2">S69</strain>
    </source>
</reference>
<dbReference type="AlphaFoldDB" id="A0A1B9F9J5"/>
<name>A0A1B9F9J5_9BACT</name>
<protein>
    <submittedName>
        <fullName evidence="1">Uncharacterized protein</fullName>
    </submittedName>
</protein>
<gene>
    <name evidence="1" type="ORF">DBT_0390</name>
</gene>
<dbReference type="EMBL" id="MAGO01000001">
    <property type="protein sequence ID" value="OCC16572.1"/>
    <property type="molecule type" value="Genomic_DNA"/>
</dbReference>
<evidence type="ECO:0000313" key="2">
    <source>
        <dbReference type="Proteomes" id="UP000093080"/>
    </source>
</evidence>
<proteinExistence type="predicted"/>
<keyword evidence="2" id="KW-1185">Reference proteome</keyword>
<sequence>MFLCLSIGGFYSFSITLYLRLPRRLLKALSIPQIRALKKSPLGPFS</sequence>
<organism evidence="1 2">
    <name type="scientific">Dissulfuribacter thermophilus</name>
    <dbReference type="NCBI Taxonomy" id="1156395"/>
    <lineage>
        <taxon>Bacteria</taxon>
        <taxon>Pseudomonadati</taxon>
        <taxon>Thermodesulfobacteriota</taxon>
        <taxon>Dissulfuribacteria</taxon>
        <taxon>Dissulfuribacterales</taxon>
        <taxon>Dissulfuribacteraceae</taxon>
        <taxon>Dissulfuribacter</taxon>
    </lineage>
</organism>
<evidence type="ECO:0000313" key="1">
    <source>
        <dbReference type="EMBL" id="OCC16572.1"/>
    </source>
</evidence>
<dbReference type="Proteomes" id="UP000093080">
    <property type="component" value="Unassembled WGS sequence"/>
</dbReference>